<reference evidence="2 3" key="1">
    <citation type="journal article" date="2014" name="Am. J. Bot.">
        <title>Genome assembly and annotation for red clover (Trifolium pratense; Fabaceae).</title>
        <authorList>
            <person name="Istvanek J."/>
            <person name="Jaros M."/>
            <person name="Krenek A."/>
            <person name="Repkova J."/>
        </authorList>
    </citation>
    <scope>NUCLEOTIDE SEQUENCE [LARGE SCALE GENOMIC DNA]</scope>
    <source>
        <strain evidence="3">cv. Tatra</strain>
        <tissue evidence="2">Young leaves</tissue>
    </source>
</reference>
<keyword evidence="1" id="KW-0732">Signal</keyword>
<reference evidence="2 3" key="2">
    <citation type="journal article" date="2017" name="Front. Plant Sci.">
        <title>Gene Classification and Mining of Molecular Markers Useful in Red Clover (Trifolium pratense) Breeding.</title>
        <authorList>
            <person name="Istvanek J."/>
            <person name="Dluhosova J."/>
            <person name="Dluhos P."/>
            <person name="Patkova L."/>
            <person name="Nedelnik J."/>
            <person name="Repkova J."/>
        </authorList>
    </citation>
    <scope>NUCLEOTIDE SEQUENCE [LARGE SCALE GENOMIC DNA]</scope>
    <source>
        <strain evidence="3">cv. Tatra</strain>
        <tissue evidence="2">Young leaves</tissue>
    </source>
</reference>
<sequence>RDGNALLLVSLCLVIFASATSSFHCRSPAVIATSSLLYSFPHIAFLPSQPNLAILSSHRHEATQKPMIKNQNIEQHENGQRASHDGEVVCGKEWRKDAAAVTTTSGGERNSEGGR</sequence>
<dbReference type="Proteomes" id="UP000236291">
    <property type="component" value="Unassembled WGS sequence"/>
</dbReference>
<dbReference type="EMBL" id="ASHM01097026">
    <property type="protein sequence ID" value="PNX65883.1"/>
    <property type="molecule type" value="Genomic_DNA"/>
</dbReference>
<evidence type="ECO:0000313" key="2">
    <source>
        <dbReference type="EMBL" id="PNX65883.1"/>
    </source>
</evidence>
<feature type="chain" id="PRO_5014464319" evidence="1">
    <location>
        <begin position="23"/>
        <end position="115"/>
    </location>
</feature>
<evidence type="ECO:0000313" key="3">
    <source>
        <dbReference type="Proteomes" id="UP000236291"/>
    </source>
</evidence>
<feature type="non-terminal residue" evidence="2">
    <location>
        <position position="1"/>
    </location>
</feature>
<evidence type="ECO:0000256" key="1">
    <source>
        <dbReference type="SAM" id="SignalP"/>
    </source>
</evidence>
<gene>
    <name evidence="2" type="ORF">L195_g054765</name>
</gene>
<protein>
    <submittedName>
        <fullName evidence="2">Uncharacterized protein</fullName>
    </submittedName>
</protein>
<accession>A0A2K3KHZ7</accession>
<name>A0A2K3KHZ7_TRIPR</name>
<organism evidence="2 3">
    <name type="scientific">Trifolium pratense</name>
    <name type="common">Red clover</name>
    <dbReference type="NCBI Taxonomy" id="57577"/>
    <lineage>
        <taxon>Eukaryota</taxon>
        <taxon>Viridiplantae</taxon>
        <taxon>Streptophyta</taxon>
        <taxon>Embryophyta</taxon>
        <taxon>Tracheophyta</taxon>
        <taxon>Spermatophyta</taxon>
        <taxon>Magnoliopsida</taxon>
        <taxon>eudicotyledons</taxon>
        <taxon>Gunneridae</taxon>
        <taxon>Pentapetalae</taxon>
        <taxon>rosids</taxon>
        <taxon>fabids</taxon>
        <taxon>Fabales</taxon>
        <taxon>Fabaceae</taxon>
        <taxon>Papilionoideae</taxon>
        <taxon>50 kb inversion clade</taxon>
        <taxon>NPAAA clade</taxon>
        <taxon>Hologalegina</taxon>
        <taxon>IRL clade</taxon>
        <taxon>Trifolieae</taxon>
        <taxon>Trifolium</taxon>
    </lineage>
</organism>
<feature type="signal peptide" evidence="1">
    <location>
        <begin position="1"/>
        <end position="22"/>
    </location>
</feature>
<dbReference type="AlphaFoldDB" id="A0A2K3KHZ7"/>
<comment type="caution">
    <text evidence="2">The sequence shown here is derived from an EMBL/GenBank/DDBJ whole genome shotgun (WGS) entry which is preliminary data.</text>
</comment>
<proteinExistence type="predicted"/>